<evidence type="ECO:0000259" key="9">
    <source>
        <dbReference type="Pfam" id="PF02163"/>
    </source>
</evidence>
<dbReference type="GO" id="GO:1905897">
    <property type="term" value="P:regulation of response to endoplasmic reticulum stress"/>
    <property type="evidence" value="ECO:0007669"/>
    <property type="project" value="TreeGrafter"/>
</dbReference>
<gene>
    <name evidence="10" type="ORF">EAUS1353_LOCUS3274</name>
</gene>
<protein>
    <recommendedName>
        <fullName evidence="5">Endopeptidase S2P</fullName>
    </recommendedName>
</protein>
<dbReference type="PRINTS" id="PR01000">
    <property type="entry name" value="SREBPS2PTASE"/>
</dbReference>
<evidence type="ECO:0000256" key="6">
    <source>
        <dbReference type="SAM" id="MobiDB-lite"/>
    </source>
</evidence>
<evidence type="ECO:0000256" key="5">
    <source>
        <dbReference type="ARBA" id="ARBA00032658"/>
    </source>
</evidence>
<feature type="transmembrane region" description="Helical" evidence="7">
    <location>
        <begin position="255"/>
        <end position="281"/>
    </location>
</feature>
<evidence type="ECO:0000256" key="4">
    <source>
        <dbReference type="ARBA" id="ARBA00023136"/>
    </source>
</evidence>
<keyword evidence="8" id="KW-0732">Signal</keyword>
<dbReference type="GO" id="GO:0012505">
    <property type="term" value="C:endomembrane system"/>
    <property type="evidence" value="ECO:0007669"/>
    <property type="project" value="UniProtKB-SubCell"/>
</dbReference>
<organism evidence="10">
    <name type="scientific">Erythrolobus australicus</name>
    <dbReference type="NCBI Taxonomy" id="1077150"/>
    <lineage>
        <taxon>Eukaryota</taxon>
        <taxon>Rhodophyta</taxon>
        <taxon>Bangiophyceae</taxon>
        <taxon>Porphyridiales</taxon>
        <taxon>Porphyridiaceae</taxon>
        <taxon>Erythrolobus</taxon>
    </lineage>
</organism>
<keyword evidence="3 7" id="KW-1133">Transmembrane helix</keyword>
<sequence>MLLVVVAVVWFAVFLVLKCFEARTGGVLSRFLQERNISLYLGYVSWTTTRFNAPLMSAGAKHRRWLDGWFGLGMAFGLLGLVLSVVLLLANLFIVLRIGFTEISAPITSDVQRLATSIASGALELNASLSASSAAMQRAQMALHTTHRALHAAEVAVEHTASTYGEVLRVNAGLMAPLVPGVNLPHSQIVYVLLALLISVVLHEAGHALAAGVEDLRVTSVGGFFALIFPGAFVQIDGLEQINVRRQLKVYCAGAWHNVVVAALCAVLVVALPVLLAPLYVKHKGSVVISVPRGSALSSFLSVGDVVGSIGHNPTPDRESFAHALAHLKFVNESRGFCMAPGFVRMSSTGSGCCAIARAPPERFLRTLAARQSLANPLASGEHTQLQSELDDYRLREPREPTELRSSDEAEHELGKSVTNTSASEHEEKSEDANLITTEGASQEVEQPSAADSRIRGGSQCFKRLFSNAADDSGEMYCIPPRLMKHIETCEISEDCQKVELGADSSTSTREAQGCYSPVLPAGQKLIEIVVRTAGEERQIFFQGQPEVLARSIVLSDYRPRLTSLAGFWWYRAFVAWNLPRKLDRLLRYTLSISLCLAVLNMAPVYFLDGEASAILFVRLLFPRIKTGRLEHVKAWILKTGTALLICNILVSLSAASAS</sequence>
<evidence type="ECO:0000313" key="10">
    <source>
        <dbReference type="EMBL" id="CAD9241534.1"/>
    </source>
</evidence>
<feature type="transmembrane region" description="Helical" evidence="7">
    <location>
        <begin position="69"/>
        <end position="96"/>
    </location>
</feature>
<evidence type="ECO:0000256" key="7">
    <source>
        <dbReference type="SAM" id="Phobius"/>
    </source>
</evidence>
<dbReference type="EMBL" id="HBGI01005043">
    <property type="protein sequence ID" value="CAD9241534.1"/>
    <property type="molecule type" value="Transcribed_RNA"/>
</dbReference>
<feature type="region of interest" description="Disordered" evidence="6">
    <location>
        <begin position="376"/>
        <end position="433"/>
    </location>
</feature>
<comment type="subcellular location">
    <subcellularLocation>
        <location evidence="1">Endomembrane system</location>
        <topology evidence="1">Multi-pass membrane protein</topology>
    </subcellularLocation>
</comment>
<dbReference type="InterPro" id="IPR008915">
    <property type="entry name" value="Peptidase_M50"/>
</dbReference>
<feature type="transmembrane region" description="Helical" evidence="7">
    <location>
        <begin position="216"/>
        <end position="234"/>
    </location>
</feature>
<proteinExistence type="predicted"/>
<evidence type="ECO:0000256" key="3">
    <source>
        <dbReference type="ARBA" id="ARBA00022989"/>
    </source>
</evidence>
<evidence type="ECO:0000256" key="8">
    <source>
        <dbReference type="SAM" id="SignalP"/>
    </source>
</evidence>
<accession>A0A7S1TQ45</accession>
<dbReference type="GO" id="GO:0031293">
    <property type="term" value="P:membrane protein intracellular domain proteolysis"/>
    <property type="evidence" value="ECO:0007669"/>
    <property type="project" value="TreeGrafter"/>
</dbReference>
<feature type="chain" id="PRO_5031011055" description="Endopeptidase S2P" evidence="8">
    <location>
        <begin position="23"/>
        <end position="659"/>
    </location>
</feature>
<dbReference type="InterPro" id="IPR001193">
    <property type="entry name" value="MBTPS2"/>
</dbReference>
<keyword evidence="4 7" id="KW-0472">Membrane</keyword>
<feature type="signal peptide" evidence="8">
    <location>
        <begin position="1"/>
        <end position="22"/>
    </location>
</feature>
<dbReference type="PANTHER" id="PTHR13325">
    <property type="entry name" value="PROTEASE M50 MEMBRANE-BOUND TRANSCRIPTION FACTOR SITE 2 PROTEASE"/>
    <property type="match status" value="1"/>
</dbReference>
<name>A0A7S1TQ45_9RHOD</name>
<feature type="compositionally biased region" description="Basic and acidic residues" evidence="6">
    <location>
        <begin position="391"/>
        <end position="415"/>
    </location>
</feature>
<evidence type="ECO:0000256" key="1">
    <source>
        <dbReference type="ARBA" id="ARBA00004127"/>
    </source>
</evidence>
<dbReference type="Pfam" id="PF02163">
    <property type="entry name" value="Peptidase_M50"/>
    <property type="match status" value="1"/>
</dbReference>
<feature type="domain" description="Peptidase M50" evidence="9">
    <location>
        <begin position="191"/>
        <end position="645"/>
    </location>
</feature>
<evidence type="ECO:0000256" key="2">
    <source>
        <dbReference type="ARBA" id="ARBA00022692"/>
    </source>
</evidence>
<dbReference type="GO" id="GO:0005737">
    <property type="term" value="C:cytoplasm"/>
    <property type="evidence" value="ECO:0007669"/>
    <property type="project" value="TreeGrafter"/>
</dbReference>
<dbReference type="GO" id="GO:0016020">
    <property type="term" value="C:membrane"/>
    <property type="evidence" value="ECO:0007669"/>
    <property type="project" value="InterPro"/>
</dbReference>
<reference evidence="10" key="1">
    <citation type="submission" date="2021-01" db="EMBL/GenBank/DDBJ databases">
        <authorList>
            <person name="Corre E."/>
            <person name="Pelletier E."/>
            <person name="Niang G."/>
            <person name="Scheremetjew M."/>
            <person name="Finn R."/>
            <person name="Kale V."/>
            <person name="Holt S."/>
            <person name="Cochrane G."/>
            <person name="Meng A."/>
            <person name="Brown T."/>
            <person name="Cohen L."/>
        </authorList>
    </citation>
    <scope>NUCLEOTIDE SEQUENCE</scope>
    <source>
        <strain evidence="10">CCMP3124</strain>
    </source>
</reference>
<dbReference type="AlphaFoldDB" id="A0A7S1TQ45"/>
<dbReference type="GO" id="GO:0004222">
    <property type="term" value="F:metalloendopeptidase activity"/>
    <property type="evidence" value="ECO:0007669"/>
    <property type="project" value="InterPro"/>
</dbReference>
<feature type="transmembrane region" description="Helical" evidence="7">
    <location>
        <begin position="189"/>
        <end position="210"/>
    </location>
</feature>
<keyword evidence="2 7" id="KW-0812">Transmembrane</keyword>
<dbReference type="PANTHER" id="PTHR13325:SF3">
    <property type="entry name" value="MEMBRANE-BOUND TRANSCRIPTION FACTOR SITE-2 PROTEASE"/>
    <property type="match status" value="1"/>
</dbReference>